<dbReference type="SUPFAM" id="SSF51055">
    <property type="entry name" value="Carbohydrate binding domain"/>
    <property type="match status" value="1"/>
</dbReference>
<name>A0AAW6AJ58_9ACTN</name>
<dbReference type="GO" id="GO:0005576">
    <property type="term" value="C:extracellular region"/>
    <property type="evidence" value="ECO:0007669"/>
    <property type="project" value="InterPro"/>
</dbReference>
<dbReference type="RefSeq" id="WP_195520589.1">
    <property type="nucleotide sequence ID" value="NZ_JADNPG010000003.1"/>
</dbReference>
<dbReference type="EMBL" id="JAQLEC010000002">
    <property type="protein sequence ID" value="MDB1838231.1"/>
    <property type="molecule type" value="Genomic_DNA"/>
</dbReference>
<dbReference type="AlphaFoldDB" id="A0AAW6AJ58"/>
<feature type="domain" description="Chitin-binding type-3" evidence="2">
    <location>
        <begin position="94"/>
        <end position="131"/>
    </location>
</feature>
<protein>
    <recommendedName>
        <fullName evidence="2">Chitin-binding type-3 domain-containing protein</fullName>
    </recommendedName>
</protein>
<dbReference type="Proteomes" id="UP001212741">
    <property type="component" value="Unassembled WGS sequence"/>
</dbReference>
<keyword evidence="1" id="KW-0378">Hydrolase</keyword>
<accession>A0AAW6AJ58</accession>
<comment type="caution">
    <text evidence="3">The sequence shown here is derived from an EMBL/GenBank/DDBJ whole genome shotgun (WGS) entry which is preliminary data.</text>
</comment>
<dbReference type="Pfam" id="PF02839">
    <property type="entry name" value="CBM_5_12"/>
    <property type="match status" value="1"/>
</dbReference>
<evidence type="ECO:0000313" key="3">
    <source>
        <dbReference type="EMBL" id="MDB1838231.1"/>
    </source>
</evidence>
<evidence type="ECO:0000256" key="1">
    <source>
        <dbReference type="ARBA" id="ARBA00022801"/>
    </source>
</evidence>
<evidence type="ECO:0000313" key="4">
    <source>
        <dbReference type="Proteomes" id="UP001212741"/>
    </source>
</evidence>
<dbReference type="Gene3D" id="2.10.10.20">
    <property type="entry name" value="Carbohydrate-binding module superfamily 5/12"/>
    <property type="match status" value="1"/>
</dbReference>
<dbReference type="CDD" id="cd12214">
    <property type="entry name" value="ChiA1_BD"/>
    <property type="match status" value="1"/>
</dbReference>
<reference evidence="3" key="1">
    <citation type="submission" date="2023-01" db="EMBL/GenBank/DDBJ databases">
        <title>Human gut microbiome strain richness.</title>
        <authorList>
            <person name="Chen-Liaw A."/>
        </authorList>
    </citation>
    <scope>NUCLEOTIDE SEQUENCE</scope>
    <source>
        <strain evidence="3">D54st1_D6_D54t1_190329</strain>
    </source>
</reference>
<dbReference type="GO" id="GO:0005975">
    <property type="term" value="P:carbohydrate metabolic process"/>
    <property type="evidence" value="ECO:0007669"/>
    <property type="project" value="InterPro"/>
</dbReference>
<sequence>MALIGTLVGPAVRLATDGRGLPILASDEPEVPEGFKADMAYEQRGGSIYQVWSVVPDGVRDDAIRLAAMSAETLGDEDALKVPQLIRPWYVGEASYAAGARVAYGGDLYKCLQTHAPRIGSEPDTAPELWERINH</sequence>
<proteinExistence type="predicted"/>
<dbReference type="InterPro" id="IPR036573">
    <property type="entry name" value="CBM_sf_5/12"/>
</dbReference>
<dbReference type="InterPro" id="IPR003610">
    <property type="entry name" value="CBM5/12"/>
</dbReference>
<dbReference type="GO" id="GO:0004553">
    <property type="term" value="F:hydrolase activity, hydrolyzing O-glycosyl compounds"/>
    <property type="evidence" value="ECO:0007669"/>
    <property type="project" value="InterPro"/>
</dbReference>
<evidence type="ECO:0000259" key="2">
    <source>
        <dbReference type="Pfam" id="PF02839"/>
    </source>
</evidence>
<organism evidence="3 4">
    <name type="scientific">Collinsella aerofaciens</name>
    <dbReference type="NCBI Taxonomy" id="74426"/>
    <lineage>
        <taxon>Bacteria</taxon>
        <taxon>Bacillati</taxon>
        <taxon>Actinomycetota</taxon>
        <taxon>Coriobacteriia</taxon>
        <taxon>Coriobacteriales</taxon>
        <taxon>Coriobacteriaceae</taxon>
        <taxon>Collinsella</taxon>
    </lineage>
</organism>
<gene>
    <name evidence="3" type="ORF">PMW86_01280</name>
</gene>
<dbReference type="GO" id="GO:0030246">
    <property type="term" value="F:carbohydrate binding"/>
    <property type="evidence" value="ECO:0007669"/>
    <property type="project" value="InterPro"/>
</dbReference>